<protein>
    <submittedName>
        <fullName evidence="1">Uncharacterized protein</fullName>
    </submittedName>
</protein>
<comment type="caution">
    <text evidence="1">The sequence shown here is derived from an EMBL/GenBank/DDBJ whole genome shotgun (WGS) entry which is preliminary data.</text>
</comment>
<dbReference type="OrthoDB" id="9948427at2"/>
<dbReference type="AlphaFoldDB" id="A0A2T8FDF3"/>
<reference evidence="1 2" key="1">
    <citation type="submission" date="2018-04" db="EMBL/GenBank/DDBJ databases">
        <title>Genome of Nocardioides gansuensis WSJ-1.</title>
        <authorList>
            <person name="Wu S."/>
            <person name="Wang G."/>
        </authorList>
    </citation>
    <scope>NUCLEOTIDE SEQUENCE [LARGE SCALE GENOMIC DNA]</scope>
    <source>
        <strain evidence="1 2">WSJ-1</strain>
    </source>
</reference>
<proteinExistence type="predicted"/>
<dbReference type="Proteomes" id="UP000246018">
    <property type="component" value="Unassembled WGS sequence"/>
</dbReference>
<gene>
    <name evidence="1" type="ORF">DDE18_05340</name>
</gene>
<evidence type="ECO:0000313" key="1">
    <source>
        <dbReference type="EMBL" id="PVG83742.1"/>
    </source>
</evidence>
<accession>A0A2T8FDF3</accession>
<keyword evidence="2" id="KW-1185">Reference proteome</keyword>
<evidence type="ECO:0000313" key="2">
    <source>
        <dbReference type="Proteomes" id="UP000246018"/>
    </source>
</evidence>
<sequence>MRVIRIDRDEFVAKVQANRDNHRAVFEAALEGYRDRWIQELERRLRDVRRGREINQYIGLPEPEDHTDDYDRILMMARMQIDNVIELTEDEFGMYVMDQWSWKPHFASTTSRYVRGRS</sequence>
<dbReference type="EMBL" id="QDGZ01000002">
    <property type="protein sequence ID" value="PVG83742.1"/>
    <property type="molecule type" value="Genomic_DNA"/>
</dbReference>
<organism evidence="1 2">
    <name type="scientific">Nocardioides gansuensis</name>
    <dbReference type="NCBI Taxonomy" id="2138300"/>
    <lineage>
        <taxon>Bacteria</taxon>
        <taxon>Bacillati</taxon>
        <taxon>Actinomycetota</taxon>
        <taxon>Actinomycetes</taxon>
        <taxon>Propionibacteriales</taxon>
        <taxon>Nocardioidaceae</taxon>
        <taxon>Nocardioides</taxon>
    </lineage>
</organism>
<dbReference type="RefSeq" id="WP_116571215.1">
    <property type="nucleotide sequence ID" value="NZ_QDGZ01000002.1"/>
</dbReference>
<name>A0A2T8FDF3_9ACTN</name>